<comment type="caution">
    <text evidence="2">The sequence shown here is derived from an EMBL/GenBank/DDBJ whole genome shotgun (WGS) entry which is preliminary data.</text>
</comment>
<dbReference type="AlphaFoldDB" id="E7RKK6"/>
<name>E7RKK6_9BACL</name>
<dbReference type="GO" id="GO:0051082">
    <property type="term" value="F:unfolded protein binding"/>
    <property type="evidence" value="ECO:0007669"/>
    <property type="project" value="InterPro"/>
</dbReference>
<dbReference type="InterPro" id="IPR035958">
    <property type="entry name" value="SecB-like_sf"/>
</dbReference>
<dbReference type="RefSeq" id="WP_008432637.1">
    <property type="nucleotide sequence ID" value="NZ_AEPB01000057.1"/>
</dbReference>
<protein>
    <recommendedName>
        <fullName evidence="4">Preprotein translocase subunit SecB</fullName>
    </recommendedName>
</protein>
<evidence type="ECO:0000313" key="2">
    <source>
        <dbReference type="EMBL" id="EGA88436.1"/>
    </source>
</evidence>
<dbReference type="Proteomes" id="UP000003052">
    <property type="component" value="Unassembled WGS sequence"/>
</dbReference>
<evidence type="ECO:0000256" key="1">
    <source>
        <dbReference type="ARBA" id="ARBA00009990"/>
    </source>
</evidence>
<dbReference type="InterPro" id="IPR003708">
    <property type="entry name" value="SecB"/>
</dbReference>
<dbReference type="eggNOG" id="COG1952">
    <property type="taxonomic scope" value="Bacteria"/>
</dbReference>
<sequence length="152" mass="17526">MKFEEIIKGLSEHKIQLLEVQLVEMNVKFGTDYDLTKIKDHLAIQLSNGSRIIDKYRGEALLEMRMVVEDSECPLEVVIKYVGQCRTVSELTEDELKIFLEYQSIPLLWPYIRQAVSDTMTKMSIPPILLPTIDVLETLKNRYSSDSNLMGD</sequence>
<dbReference type="SUPFAM" id="SSF54611">
    <property type="entry name" value="SecB-like"/>
    <property type="match status" value="1"/>
</dbReference>
<dbReference type="Gene3D" id="3.10.420.10">
    <property type="entry name" value="SecB-like"/>
    <property type="match status" value="1"/>
</dbReference>
<dbReference type="GO" id="GO:0015031">
    <property type="term" value="P:protein transport"/>
    <property type="evidence" value="ECO:0007669"/>
    <property type="project" value="InterPro"/>
</dbReference>
<dbReference type="Pfam" id="PF02556">
    <property type="entry name" value="SecB"/>
    <property type="match status" value="1"/>
</dbReference>
<dbReference type="GO" id="GO:0051262">
    <property type="term" value="P:protein tetramerization"/>
    <property type="evidence" value="ECO:0007669"/>
    <property type="project" value="InterPro"/>
</dbReference>
<gene>
    <name evidence="2" type="ORF">GPDM_15154</name>
</gene>
<proteinExistence type="inferred from homology"/>
<comment type="similarity">
    <text evidence="1">Belongs to the SecB family.</text>
</comment>
<reference evidence="2 3" key="1">
    <citation type="journal article" date="2011" name="J. Bacteriol.">
        <title>The Draft Genome of Planococcus donghaensis MPA1U2 Reveals Nonsporulation Pathways Controlled by a Conserved Spo0A Regulon.</title>
        <authorList>
            <person name="Pearson M.D."/>
            <person name="Noller H.F."/>
        </authorList>
    </citation>
    <scope>NUCLEOTIDE SEQUENCE [LARGE SCALE GENOMIC DNA]</scope>
    <source>
        <strain evidence="2 3">MPA1U2</strain>
    </source>
</reference>
<evidence type="ECO:0000313" key="3">
    <source>
        <dbReference type="Proteomes" id="UP000003052"/>
    </source>
</evidence>
<accession>E7RKK6</accession>
<organism evidence="2 3">
    <name type="scientific">Planococcus donghaensis MPA1U2</name>
    <dbReference type="NCBI Taxonomy" id="933115"/>
    <lineage>
        <taxon>Bacteria</taxon>
        <taxon>Bacillati</taxon>
        <taxon>Bacillota</taxon>
        <taxon>Bacilli</taxon>
        <taxon>Bacillales</taxon>
        <taxon>Caryophanaceae</taxon>
        <taxon>Planococcus</taxon>
    </lineage>
</organism>
<evidence type="ECO:0008006" key="4">
    <source>
        <dbReference type="Google" id="ProtNLM"/>
    </source>
</evidence>
<dbReference type="EMBL" id="AEPB01000057">
    <property type="protein sequence ID" value="EGA88436.1"/>
    <property type="molecule type" value="Genomic_DNA"/>
</dbReference>